<proteinExistence type="predicted"/>
<feature type="non-terminal residue" evidence="2">
    <location>
        <position position="103"/>
    </location>
</feature>
<dbReference type="Proteomes" id="UP001162483">
    <property type="component" value="Unassembled WGS sequence"/>
</dbReference>
<feature type="region of interest" description="Disordered" evidence="1">
    <location>
        <begin position="1"/>
        <end position="62"/>
    </location>
</feature>
<name>A0ABN9CY24_9NEOB</name>
<evidence type="ECO:0008006" key="4">
    <source>
        <dbReference type="Google" id="ProtNLM"/>
    </source>
</evidence>
<evidence type="ECO:0000313" key="3">
    <source>
        <dbReference type="Proteomes" id="UP001162483"/>
    </source>
</evidence>
<reference evidence="2" key="1">
    <citation type="submission" date="2023-05" db="EMBL/GenBank/DDBJ databases">
        <authorList>
            <person name="Stuckert A."/>
        </authorList>
    </citation>
    <scope>NUCLEOTIDE SEQUENCE</scope>
</reference>
<keyword evidence="3" id="KW-1185">Reference proteome</keyword>
<feature type="region of interest" description="Disordered" evidence="1">
    <location>
        <begin position="74"/>
        <end position="103"/>
    </location>
</feature>
<gene>
    <name evidence="2" type="ORF">SPARVUS_LOCUS6022032</name>
</gene>
<comment type="caution">
    <text evidence="2">The sequence shown here is derived from an EMBL/GenBank/DDBJ whole genome shotgun (WGS) entry which is preliminary data.</text>
</comment>
<dbReference type="EMBL" id="CATNWA010013402">
    <property type="protein sequence ID" value="CAI9565104.1"/>
    <property type="molecule type" value="Genomic_DNA"/>
</dbReference>
<accession>A0ABN9CY24</accession>
<feature type="compositionally biased region" description="Polar residues" evidence="1">
    <location>
        <begin position="31"/>
        <end position="62"/>
    </location>
</feature>
<evidence type="ECO:0000256" key="1">
    <source>
        <dbReference type="SAM" id="MobiDB-lite"/>
    </source>
</evidence>
<evidence type="ECO:0000313" key="2">
    <source>
        <dbReference type="EMBL" id="CAI9565104.1"/>
    </source>
</evidence>
<feature type="compositionally biased region" description="Polar residues" evidence="1">
    <location>
        <begin position="87"/>
        <end position="103"/>
    </location>
</feature>
<feature type="non-terminal residue" evidence="2">
    <location>
        <position position="1"/>
    </location>
</feature>
<sequence>ISPYEETFFFSNSESTKEATGDTSPVICSDGTGSSESLPQNPQCTTPSIAMPSEVNSGSEESIYSTLEECARDVGLKPAEDLRSQSDSHSQTNTISSHSSESG</sequence>
<organism evidence="2 3">
    <name type="scientific">Staurois parvus</name>
    <dbReference type="NCBI Taxonomy" id="386267"/>
    <lineage>
        <taxon>Eukaryota</taxon>
        <taxon>Metazoa</taxon>
        <taxon>Chordata</taxon>
        <taxon>Craniata</taxon>
        <taxon>Vertebrata</taxon>
        <taxon>Euteleostomi</taxon>
        <taxon>Amphibia</taxon>
        <taxon>Batrachia</taxon>
        <taxon>Anura</taxon>
        <taxon>Neobatrachia</taxon>
        <taxon>Ranoidea</taxon>
        <taxon>Ranidae</taxon>
        <taxon>Staurois</taxon>
    </lineage>
</organism>
<protein>
    <recommendedName>
        <fullName evidence="4">Cellular myelocytomatosis</fullName>
    </recommendedName>
</protein>
<feature type="compositionally biased region" description="Basic and acidic residues" evidence="1">
    <location>
        <begin position="74"/>
        <end position="86"/>
    </location>
</feature>